<name>A0A1W1VLF0_9BACT</name>
<gene>
    <name evidence="9" type="ORF">SAMN00120144_4318</name>
</gene>
<evidence type="ECO:0000256" key="7">
    <source>
        <dbReference type="ARBA" id="ARBA00023239"/>
    </source>
</evidence>
<dbReference type="STRING" id="645990.SAMN00120144_4318"/>
<dbReference type="SUPFAM" id="SSF143081">
    <property type="entry name" value="BB1717-like"/>
    <property type="match status" value="1"/>
</dbReference>
<evidence type="ECO:0000256" key="2">
    <source>
        <dbReference type="ARBA" id="ARBA00022670"/>
    </source>
</evidence>
<evidence type="ECO:0000256" key="3">
    <source>
        <dbReference type="ARBA" id="ARBA00022763"/>
    </source>
</evidence>
<dbReference type="RefSeq" id="WP_084445022.1">
    <property type="nucleotide sequence ID" value="NZ_FWWW01000065.1"/>
</dbReference>
<dbReference type="PANTHER" id="PTHR13604:SF0">
    <property type="entry name" value="ABASIC SITE PROCESSING PROTEIN HMCES"/>
    <property type="match status" value="1"/>
</dbReference>
<keyword evidence="2 8" id="KW-0645">Protease</keyword>
<sequence>MCGRYTFISPASAIEKRFDARFTEEMPPNFNAAPSQQLPVITNSAPGQIQLVQWGLVPGWVKDIKTALKPINARAETLAEKPSFRQLLQRKRCLVLADSFYEWQQVAPPAGAKGKKAKVPHRILLRDEQPFAFAGLWDEWADRETGEVLPTFTIITTEPNDLMARLHNRMPVILPHREAELAWLDDGVSADDHQRLLRPYATELMREYPVSTLVNSPAHNSPDVLAAAH</sequence>
<dbReference type="Pfam" id="PF02586">
    <property type="entry name" value="SRAP"/>
    <property type="match status" value="1"/>
</dbReference>
<evidence type="ECO:0000256" key="6">
    <source>
        <dbReference type="ARBA" id="ARBA00023125"/>
    </source>
</evidence>
<evidence type="ECO:0000256" key="5">
    <source>
        <dbReference type="ARBA" id="ARBA00023124"/>
    </source>
</evidence>
<dbReference type="GO" id="GO:0008233">
    <property type="term" value="F:peptidase activity"/>
    <property type="evidence" value="ECO:0007669"/>
    <property type="project" value="UniProtKB-KW"/>
</dbReference>
<evidence type="ECO:0000313" key="10">
    <source>
        <dbReference type="Proteomes" id="UP000192266"/>
    </source>
</evidence>
<dbReference type="EMBL" id="FWWW01000065">
    <property type="protein sequence ID" value="SMB93871.1"/>
    <property type="molecule type" value="Genomic_DNA"/>
</dbReference>
<keyword evidence="7" id="KW-0456">Lyase</keyword>
<dbReference type="OrthoDB" id="9782620at2"/>
<dbReference type="GO" id="GO:0003697">
    <property type="term" value="F:single-stranded DNA binding"/>
    <property type="evidence" value="ECO:0007669"/>
    <property type="project" value="InterPro"/>
</dbReference>
<dbReference type="InterPro" id="IPR003738">
    <property type="entry name" value="SRAP"/>
</dbReference>
<organism evidence="9 10">
    <name type="scientific">Hymenobacter roseosalivarius DSM 11622</name>
    <dbReference type="NCBI Taxonomy" id="645990"/>
    <lineage>
        <taxon>Bacteria</taxon>
        <taxon>Pseudomonadati</taxon>
        <taxon>Bacteroidota</taxon>
        <taxon>Cytophagia</taxon>
        <taxon>Cytophagales</taxon>
        <taxon>Hymenobacteraceae</taxon>
        <taxon>Hymenobacter</taxon>
    </lineage>
</organism>
<keyword evidence="5" id="KW-0190">Covalent protein-DNA linkage</keyword>
<dbReference type="AlphaFoldDB" id="A0A1W1VLF0"/>
<dbReference type="GO" id="GO:0016829">
    <property type="term" value="F:lyase activity"/>
    <property type="evidence" value="ECO:0007669"/>
    <property type="project" value="UniProtKB-KW"/>
</dbReference>
<protein>
    <recommendedName>
        <fullName evidence="8">Abasic site processing protein</fullName>
        <ecNumber evidence="8">3.4.-.-</ecNumber>
    </recommendedName>
</protein>
<evidence type="ECO:0000313" key="9">
    <source>
        <dbReference type="EMBL" id="SMB93871.1"/>
    </source>
</evidence>
<keyword evidence="4 8" id="KW-0378">Hydrolase</keyword>
<dbReference type="InterPro" id="IPR036590">
    <property type="entry name" value="SRAP-like"/>
</dbReference>
<evidence type="ECO:0000256" key="1">
    <source>
        <dbReference type="ARBA" id="ARBA00008136"/>
    </source>
</evidence>
<keyword evidence="10" id="KW-1185">Reference proteome</keyword>
<evidence type="ECO:0000256" key="4">
    <source>
        <dbReference type="ARBA" id="ARBA00022801"/>
    </source>
</evidence>
<dbReference type="Gene3D" id="3.90.1680.10">
    <property type="entry name" value="SOS response associated peptidase-like"/>
    <property type="match status" value="1"/>
</dbReference>
<proteinExistence type="inferred from homology"/>
<comment type="similarity">
    <text evidence="1 8">Belongs to the SOS response-associated peptidase family.</text>
</comment>
<keyword evidence="6" id="KW-0238">DNA-binding</keyword>
<evidence type="ECO:0000256" key="8">
    <source>
        <dbReference type="RuleBase" id="RU364100"/>
    </source>
</evidence>
<dbReference type="GO" id="GO:0106300">
    <property type="term" value="P:protein-DNA covalent cross-linking repair"/>
    <property type="evidence" value="ECO:0007669"/>
    <property type="project" value="InterPro"/>
</dbReference>
<keyword evidence="3" id="KW-0227">DNA damage</keyword>
<accession>A0A1W1VLF0</accession>
<dbReference type="EC" id="3.4.-.-" evidence="8"/>
<dbReference type="Proteomes" id="UP000192266">
    <property type="component" value="Unassembled WGS sequence"/>
</dbReference>
<dbReference type="PANTHER" id="PTHR13604">
    <property type="entry name" value="DC12-RELATED"/>
    <property type="match status" value="1"/>
</dbReference>
<dbReference type="GO" id="GO:0006508">
    <property type="term" value="P:proteolysis"/>
    <property type="evidence" value="ECO:0007669"/>
    <property type="project" value="UniProtKB-KW"/>
</dbReference>
<reference evidence="9 10" key="1">
    <citation type="submission" date="2017-04" db="EMBL/GenBank/DDBJ databases">
        <authorList>
            <person name="Afonso C.L."/>
            <person name="Miller P.J."/>
            <person name="Scott M.A."/>
            <person name="Spackman E."/>
            <person name="Goraichik I."/>
            <person name="Dimitrov K.M."/>
            <person name="Suarez D.L."/>
            <person name="Swayne D.E."/>
        </authorList>
    </citation>
    <scope>NUCLEOTIDE SEQUENCE [LARGE SCALE GENOMIC DNA]</scope>
    <source>
        <strain evidence="9 10">DSM 11622</strain>
    </source>
</reference>